<organism evidence="11 12">
    <name type="scientific">Brassica carinata</name>
    <name type="common">Ethiopian mustard</name>
    <name type="synonym">Abyssinian cabbage</name>
    <dbReference type="NCBI Taxonomy" id="52824"/>
    <lineage>
        <taxon>Eukaryota</taxon>
        <taxon>Viridiplantae</taxon>
        <taxon>Streptophyta</taxon>
        <taxon>Embryophyta</taxon>
        <taxon>Tracheophyta</taxon>
        <taxon>Spermatophyta</taxon>
        <taxon>Magnoliopsida</taxon>
        <taxon>eudicotyledons</taxon>
        <taxon>Gunneridae</taxon>
        <taxon>Pentapetalae</taxon>
        <taxon>rosids</taxon>
        <taxon>malvids</taxon>
        <taxon>Brassicales</taxon>
        <taxon>Brassicaceae</taxon>
        <taxon>Brassiceae</taxon>
        <taxon>Brassica</taxon>
    </lineage>
</organism>
<proteinExistence type="inferred from homology"/>
<sequence length="146" mass="16933">MSVKLVARNHMELLVKALFNRLIVGGFSVEKVEYKSVMITVWDVDGHEKLKPLWRHYFNNTDGLIYVVDYLNRERIGKAKQEFQGLFFIFPLMINSIILVFENKKDLRRAMSPREVCNGLYEGLDWLSSTLKDVKAAGFTSVGHMF</sequence>
<comment type="similarity">
    <text evidence="2">Belongs to the small GTPase superfamily. Arf family.</text>
</comment>
<keyword evidence="3" id="KW-0449">Lipoprotein</keyword>
<evidence type="ECO:0000256" key="1">
    <source>
        <dbReference type="ARBA" id="ARBA00004555"/>
    </source>
</evidence>
<comment type="caution">
    <text evidence="11">The sequence shown here is derived from an EMBL/GenBank/DDBJ whole genome shotgun (WGS) entry which is preliminary data.</text>
</comment>
<feature type="transmembrane region" description="Helical" evidence="10">
    <location>
        <begin position="83"/>
        <end position="101"/>
    </location>
</feature>
<keyword evidence="3" id="KW-0519">Myristate</keyword>
<evidence type="ECO:0000256" key="3">
    <source>
        <dbReference type="ARBA" id="ARBA00022707"/>
    </source>
</evidence>
<gene>
    <name evidence="11" type="ORF">Bca52824_056000</name>
</gene>
<dbReference type="GO" id="GO:0016192">
    <property type="term" value="P:vesicle-mediated transport"/>
    <property type="evidence" value="ECO:0007669"/>
    <property type="project" value="UniProtKB-KW"/>
</dbReference>
<dbReference type="Gene3D" id="3.40.50.300">
    <property type="entry name" value="P-loop containing nucleotide triphosphate hydrolases"/>
    <property type="match status" value="1"/>
</dbReference>
<evidence type="ECO:0000256" key="6">
    <source>
        <dbReference type="ARBA" id="ARBA00022927"/>
    </source>
</evidence>
<dbReference type="GO" id="GO:0005794">
    <property type="term" value="C:Golgi apparatus"/>
    <property type="evidence" value="ECO:0007669"/>
    <property type="project" value="UniProtKB-SubCell"/>
</dbReference>
<name>A0A8X7RAI5_BRACI</name>
<dbReference type="Proteomes" id="UP000886595">
    <property type="component" value="Unassembled WGS sequence"/>
</dbReference>
<evidence type="ECO:0000256" key="8">
    <source>
        <dbReference type="ARBA" id="ARBA00023134"/>
    </source>
</evidence>
<dbReference type="Pfam" id="PF00025">
    <property type="entry name" value="Arf"/>
    <property type="match status" value="1"/>
</dbReference>
<dbReference type="InterPro" id="IPR024156">
    <property type="entry name" value="Small_GTPase_ARF"/>
</dbReference>
<dbReference type="OrthoDB" id="2011769at2759"/>
<dbReference type="GO" id="GO:0015031">
    <property type="term" value="P:protein transport"/>
    <property type="evidence" value="ECO:0007669"/>
    <property type="project" value="UniProtKB-KW"/>
</dbReference>
<dbReference type="GO" id="GO:0003924">
    <property type="term" value="F:GTPase activity"/>
    <property type="evidence" value="ECO:0007669"/>
    <property type="project" value="InterPro"/>
</dbReference>
<feature type="binding site" evidence="9">
    <location>
        <position position="46"/>
    </location>
    <ligand>
        <name>GTP</name>
        <dbReference type="ChEBI" id="CHEBI:37565"/>
    </ligand>
</feature>
<keyword evidence="8 9" id="KW-0342">GTP-binding</keyword>
<dbReference type="EMBL" id="JAAMPC010000011">
    <property type="protein sequence ID" value="KAG2284780.1"/>
    <property type="molecule type" value="Genomic_DNA"/>
</dbReference>
<evidence type="ECO:0000313" key="11">
    <source>
        <dbReference type="EMBL" id="KAG2284780.1"/>
    </source>
</evidence>
<dbReference type="SUPFAM" id="SSF52540">
    <property type="entry name" value="P-loop containing nucleoside triphosphate hydrolases"/>
    <property type="match status" value="1"/>
</dbReference>
<evidence type="ECO:0000256" key="2">
    <source>
        <dbReference type="ARBA" id="ARBA00010290"/>
    </source>
</evidence>
<keyword evidence="12" id="KW-1185">Reference proteome</keyword>
<dbReference type="SMART" id="SM00177">
    <property type="entry name" value="ARF"/>
    <property type="match status" value="1"/>
</dbReference>
<accession>A0A8X7RAI5</accession>
<dbReference type="AlphaFoldDB" id="A0A8X7RAI5"/>
<evidence type="ECO:0000256" key="5">
    <source>
        <dbReference type="ARBA" id="ARBA00022892"/>
    </source>
</evidence>
<feature type="binding site" evidence="9">
    <location>
        <begin position="103"/>
        <end position="106"/>
    </location>
    <ligand>
        <name>GTP</name>
        <dbReference type="ChEBI" id="CHEBI:37565"/>
    </ligand>
</feature>
<dbReference type="GO" id="GO:0005525">
    <property type="term" value="F:GTP binding"/>
    <property type="evidence" value="ECO:0007669"/>
    <property type="project" value="UniProtKB-KW"/>
</dbReference>
<keyword evidence="10" id="KW-1133">Transmembrane helix</keyword>
<evidence type="ECO:0000256" key="4">
    <source>
        <dbReference type="ARBA" id="ARBA00022741"/>
    </source>
</evidence>
<dbReference type="InterPro" id="IPR027417">
    <property type="entry name" value="P-loop_NTPase"/>
</dbReference>
<keyword evidence="6" id="KW-0813">Transport</keyword>
<reference evidence="11 12" key="1">
    <citation type="submission" date="2020-02" db="EMBL/GenBank/DDBJ databases">
        <authorList>
            <person name="Ma Q."/>
            <person name="Huang Y."/>
            <person name="Song X."/>
            <person name="Pei D."/>
        </authorList>
    </citation>
    <scope>NUCLEOTIDE SEQUENCE [LARGE SCALE GENOMIC DNA]</scope>
    <source>
        <strain evidence="11">Sxm20200214</strain>
        <tissue evidence="11">Leaf</tissue>
    </source>
</reference>
<keyword evidence="10" id="KW-0472">Membrane</keyword>
<dbReference type="PANTHER" id="PTHR11711">
    <property type="entry name" value="ADP RIBOSYLATION FACTOR-RELATED"/>
    <property type="match status" value="1"/>
</dbReference>
<evidence type="ECO:0000256" key="9">
    <source>
        <dbReference type="PIRSR" id="PIRSR606689-1"/>
    </source>
</evidence>
<evidence type="ECO:0000256" key="7">
    <source>
        <dbReference type="ARBA" id="ARBA00023034"/>
    </source>
</evidence>
<keyword evidence="7" id="KW-0333">Golgi apparatus</keyword>
<dbReference type="PROSITE" id="PS51417">
    <property type="entry name" value="ARF"/>
    <property type="match status" value="1"/>
</dbReference>
<evidence type="ECO:0000256" key="10">
    <source>
        <dbReference type="SAM" id="Phobius"/>
    </source>
</evidence>
<protein>
    <submittedName>
        <fullName evidence="11">Uncharacterized protein</fullName>
    </submittedName>
</protein>
<keyword evidence="10" id="KW-0812">Transmembrane</keyword>
<evidence type="ECO:0000313" key="12">
    <source>
        <dbReference type="Proteomes" id="UP000886595"/>
    </source>
</evidence>
<comment type="subcellular location">
    <subcellularLocation>
        <location evidence="1">Golgi apparatus</location>
    </subcellularLocation>
</comment>
<keyword evidence="4 9" id="KW-0547">Nucleotide-binding</keyword>
<keyword evidence="6" id="KW-0653">Protein transport</keyword>
<keyword evidence="5" id="KW-0931">ER-Golgi transport</keyword>
<dbReference type="InterPro" id="IPR006689">
    <property type="entry name" value="Small_GTPase_ARF/SAR"/>
</dbReference>